<gene>
    <name evidence="2" type="ORF">LZC94_30520</name>
</gene>
<dbReference type="Gene3D" id="3.10.450.50">
    <property type="match status" value="1"/>
</dbReference>
<evidence type="ECO:0000313" key="2">
    <source>
        <dbReference type="EMBL" id="WXB12176.1"/>
    </source>
</evidence>
<organism evidence="2 3">
    <name type="scientific">Pendulispora albinea</name>
    <dbReference type="NCBI Taxonomy" id="2741071"/>
    <lineage>
        <taxon>Bacteria</taxon>
        <taxon>Pseudomonadati</taxon>
        <taxon>Myxococcota</taxon>
        <taxon>Myxococcia</taxon>
        <taxon>Myxococcales</taxon>
        <taxon>Sorangiineae</taxon>
        <taxon>Pendulisporaceae</taxon>
        <taxon>Pendulispora</taxon>
    </lineage>
</organism>
<dbReference type="EMBL" id="CP089984">
    <property type="protein sequence ID" value="WXB12176.1"/>
    <property type="molecule type" value="Genomic_DNA"/>
</dbReference>
<dbReference type="InterPro" id="IPR037401">
    <property type="entry name" value="SnoaL-like"/>
</dbReference>
<protein>
    <submittedName>
        <fullName evidence="2">Nuclear transport factor 2 family protein</fullName>
    </submittedName>
</protein>
<dbReference type="RefSeq" id="WP_394821792.1">
    <property type="nucleotide sequence ID" value="NZ_CP089984.1"/>
</dbReference>
<dbReference type="SUPFAM" id="SSF54427">
    <property type="entry name" value="NTF2-like"/>
    <property type="match status" value="1"/>
</dbReference>
<dbReference type="InterPro" id="IPR032710">
    <property type="entry name" value="NTF2-like_dom_sf"/>
</dbReference>
<dbReference type="Proteomes" id="UP001370348">
    <property type="component" value="Chromosome"/>
</dbReference>
<evidence type="ECO:0000259" key="1">
    <source>
        <dbReference type="Pfam" id="PF12680"/>
    </source>
</evidence>
<evidence type="ECO:0000313" key="3">
    <source>
        <dbReference type="Proteomes" id="UP001370348"/>
    </source>
</evidence>
<sequence length="144" mass="16500">MTSDDTRGKVTETTRKVVLAFYEGLMARDIEPMAMLFAEEVDWYIPGHRELAPWTGRRRGRADVVPFWRLLLSNIESVRFDLHGIFADGELAVATGEFASRMLKVDKIYESPFSAHFTVRNGQIVRYRFLEDSYGLVRVLSGHA</sequence>
<dbReference type="Pfam" id="PF12680">
    <property type="entry name" value="SnoaL_2"/>
    <property type="match status" value="1"/>
</dbReference>
<proteinExistence type="predicted"/>
<feature type="domain" description="SnoaL-like" evidence="1">
    <location>
        <begin position="18"/>
        <end position="127"/>
    </location>
</feature>
<accession>A0ABZ2LSP5</accession>
<keyword evidence="3" id="KW-1185">Reference proteome</keyword>
<reference evidence="2 3" key="1">
    <citation type="submission" date="2021-12" db="EMBL/GenBank/DDBJ databases">
        <title>Discovery of the Pendulisporaceae a myxobacterial family with distinct sporulation behavior and unique specialized metabolism.</title>
        <authorList>
            <person name="Garcia R."/>
            <person name="Popoff A."/>
            <person name="Bader C.D."/>
            <person name="Loehr J."/>
            <person name="Walesch S."/>
            <person name="Walt C."/>
            <person name="Boldt J."/>
            <person name="Bunk B."/>
            <person name="Haeckl F.J.F.P.J."/>
            <person name="Gunesch A.P."/>
            <person name="Birkelbach J."/>
            <person name="Nuebel U."/>
            <person name="Pietschmann T."/>
            <person name="Bach T."/>
            <person name="Mueller R."/>
        </authorList>
    </citation>
    <scope>NUCLEOTIDE SEQUENCE [LARGE SCALE GENOMIC DNA]</scope>
    <source>
        <strain evidence="2 3">MSr11954</strain>
    </source>
</reference>
<name>A0ABZ2LSP5_9BACT</name>